<comment type="caution">
    <text evidence="10">The sequence shown here is derived from an EMBL/GenBank/DDBJ whole genome shotgun (WGS) entry which is preliminary data.</text>
</comment>
<evidence type="ECO:0000313" key="10">
    <source>
        <dbReference type="EMBL" id="KAG7376221.1"/>
    </source>
</evidence>
<feature type="transmembrane region" description="Helical" evidence="7">
    <location>
        <begin position="205"/>
        <end position="232"/>
    </location>
</feature>
<feature type="region of interest" description="Disordered" evidence="8">
    <location>
        <begin position="255"/>
        <end position="275"/>
    </location>
</feature>
<evidence type="ECO:0000256" key="6">
    <source>
        <dbReference type="ARBA" id="ARBA00023315"/>
    </source>
</evidence>
<evidence type="ECO:0000259" key="9">
    <source>
        <dbReference type="Pfam" id="PF01529"/>
    </source>
</evidence>
<keyword evidence="6 7" id="KW-0012">Acyltransferase</keyword>
<feature type="transmembrane region" description="Helical" evidence="7">
    <location>
        <begin position="20"/>
        <end position="37"/>
    </location>
</feature>
<dbReference type="EMBL" id="JAGDFM010000770">
    <property type="protein sequence ID" value="KAG7376221.1"/>
    <property type="molecule type" value="Genomic_DNA"/>
</dbReference>
<evidence type="ECO:0000313" key="11">
    <source>
        <dbReference type="Proteomes" id="UP000694044"/>
    </source>
</evidence>
<dbReference type="PROSITE" id="PS50216">
    <property type="entry name" value="DHHC"/>
    <property type="match status" value="1"/>
</dbReference>
<dbReference type="Proteomes" id="UP000694044">
    <property type="component" value="Unassembled WGS sequence"/>
</dbReference>
<dbReference type="AlphaFoldDB" id="A0A8T1V5D6"/>
<feature type="transmembrane region" description="Helical" evidence="7">
    <location>
        <begin position="166"/>
        <end position="193"/>
    </location>
</feature>
<evidence type="ECO:0000256" key="3">
    <source>
        <dbReference type="ARBA" id="ARBA00022692"/>
    </source>
</evidence>
<feature type="compositionally biased region" description="Low complexity" evidence="8">
    <location>
        <begin position="255"/>
        <end position="265"/>
    </location>
</feature>
<keyword evidence="4 7" id="KW-1133">Transmembrane helix</keyword>
<comment type="subcellular location">
    <subcellularLocation>
        <location evidence="1">Membrane</location>
        <topology evidence="1">Multi-pass membrane protein</topology>
    </subcellularLocation>
</comment>
<comment type="catalytic activity">
    <reaction evidence="7">
        <text>L-cysteinyl-[protein] + hexadecanoyl-CoA = S-hexadecanoyl-L-cysteinyl-[protein] + CoA</text>
        <dbReference type="Rhea" id="RHEA:36683"/>
        <dbReference type="Rhea" id="RHEA-COMP:10131"/>
        <dbReference type="Rhea" id="RHEA-COMP:11032"/>
        <dbReference type="ChEBI" id="CHEBI:29950"/>
        <dbReference type="ChEBI" id="CHEBI:57287"/>
        <dbReference type="ChEBI" id="CHEBI:57379"/>
        <dbReference type="ChEBI" id="CHEBI:74151"/>
        <dbReference type="EC" id="2.3.1.225"/>
    </reaction>
</comment>
<keyword evidence="3 7" id="KW-0812">Transmembrane</keyword>
<comment type="domain">
    <text evidence="7">The DHHC domain is required for palmitoyltransferase activity.</text>
</comment>
<dbReference type="InterPro" id="IPR001594">
    <property type="entry name" value="Palmitoyltrfase_DHHC"/>
</dbReference>
<keyword evidence="2 7" id="KW-0808">Transferase</keyword>
<feature type="transmembrane region" description="Helical" evidence="7">
    <location>
        <begin position="49"/>
        <end position="68"/>
    </location>
</feature>
<sequence>MVAPGALRRHGCEAPLHPSQIAVVAIALLSAVVFYLLSVQELPALMRRTVVPLYSVQFAVTALLFAIISRFDPGQPRHQATHPAQSSRQAGDAQVAVAIAAGVVVDVKASPGLLTSHPVVATCRDCGRMALTSDTRHCGRCNKCIPGYDHHCIYLNTCVGTRNYPLFAGLLSCSILLLLTQQIVTGYAVSCLLAPGQDDDRNTRAVVLCVLSVLPLLELFFLVVLGVFHLYIASRGLTTYEWLYQWLERRNPERATTTDTSSADARTIEGSRTPL</sequence>
<dbReference type="EC" id="2.3.1.225" evidence="7"/>
<keyword evidence="5 7" id="KW-0472">Membrane</keyword>
<evidence type="ECO:0000256" key="1">
    <source>
        <dbReference type="ARBA" id="ARBA00004141"/>
    </source>
</evidence>
<dbReference type="PANTHER" id="PTHR22883">
    <property type="entry name" value="ZINC FINGER DHHC DOMAIN CONTAINING PROTEIN"/>
    <property type="match status" value="1"/>
</dbReference>
<evidence type="ECO:0000256" key="2">
    <source>
        <dbReference type="ARBA" id="ARBA00022679"/>
    </source>
</evidence>
<evidence type="ECO:0000256" key="5">
    <source>
        <dbReference type="ARBA" id="ARBA00023136"/>
    </source>
</evidence>
<dbReference type="OrthoDB" id="9909019at2759"/>
<organism evidence="10 11">
    <name type="scientific">Phytophthora pseudosyringae</name>
    <dbReference type="NCBI Taxonomy" id="221518"/>
    <lineage>
        <taxon>Eukaryota</taxon>
        <taxon>Sar</taxon>
        <taxon>Stramenopiles</taxon>
        <taxon>Oomycota</taxon>
        <taxon>Peronosporomycetes</taxon>
        <taxon>Peronosporales</taxon>
        <taxon>Peronosporaceae</taxon>
        <taxon>Phytophthora</taxon>
    </lineage>
</organism>
<dbReference type="GO" id="GO:0005783">
    <property type="term" value="C:endoplasmic reticulum"/>
    <property type="evidence" value="ECO:0007669"/>
    <property type="project" value="TreeGrafter"/>
</dbReference>
<feature type="domain" description="Palmitoyltransferase DHHC" evidence="9">
    <location>
        <begin position="123"/>
        <end position="243"/>
    </location>
</feature>
<dbReference type="GO" id="GO:0006612">
    <property type="term" value="P:protein targeting to membrane"/>
    <property type="evidence" value="ECO:0007669"/>
    <property type="project" value="TreeGrafter"/>
</dbReference>
<reference evidence="10" key="1">
    <citation type="submission" date="2021-02" db="EMBL/GenBank/DDBJ databases">
        <authorList>
            <person name="Palmer J.M."/>
        </authorList>
    </citation>
    <scope>NUCLEOTIDE SEQUENCE</scope>
    <source>
        <strain evidence="10">SCRP734</strain>
    </source>
</reference>
<dbReference type="InterPro" id="IPR039859">
    <property type="entry name" value="PFA4/ZDH16/20/ERF2-like"/>
</dbReference>
<protein>
    <recommendedName>
        <fullName evidence="7">Palmitoyltransferase</fullName>
        <ecNumber evidence="7">2.3.1.225</ecNumber>
    </recommendedName>
</protein>
<name>A0A8T1V5D6_9STRA</name>
<gene>
    <name evidence="10" type="ORF">PHYPSEUDO_014056</name>
</gene>
<keyword evidence="11" id="KW-1185">Reference proteome</keyword>
<dbReference type="GO" id="GO:0016020">
    <property type="term" value="C:membrane"/>
    <property type="evidence" value="ECO:0007669"/>
    <property type="project" value="UniProtKB-SubCell"/>
</dbReference>
<evidence type="ECO:0000256" key="7">
    <source>
        <dbReference type="RuleBase" id="RU079119"/>
    </source>
</evidence>
<proteinExistence type="inferred from homology"/>
<dbReference type="Pfam" id="PF01529">
    <property type="entry name" value="DHHC"/>
    <property type="match status" value="1"/>
</dbReference>
<dbReference type="PANTHER" id="PTHR22883:SF203">
    <property type="entry name" value="PALMITOYLTRANSFERASE"/>
    <property type="match status" value="1"/>
</dbReference>
<dbReference type="GO" id="GO:0005794">
    <property type="term" value="C:Golgi apparatus"/>
    <property type="evidence" value="ECO:0007669"/>
    <property type="project" value="TreeGrafter"/>
</dbReference>
<evidence type="ECO:0000256" key="4">
    <source>
        <dbReference type="ARBA" id="ARBA00022989"/>
    </source>
</evidence>
<evidence type="ECO:0000256" key="8">
    <source>
        <dbReference type="SAM" id="MobiDB-lite"/>
    </source>
</evidence>
<comment type="similarity">
    <text evidence="7">Belongs to the DHHC palmitoyltransferase family.</text>
</comment>
<accession>A0A8T1V5D6</accession>
<dbReference type="GO" id="GO:0019706">
    <property type="term" value="F:protein-cysteine S-palmitoyltransferase activity"/>
    <property type="evidence" value="ECO:0007669"/>
    <property type="project" value="UniProtKB-EC"/>
</dbReference>